<comment type="caution">
    <text evidence="2">The sequence shown here is derived from an EMBL/GenBank/DDBJ whole genome shotgun (WGS) entry which is preliminary data.</text>
</comment>
<dbReference type="SUPFAM" id="SSF103025">
    <property type="entry name" value="Folate-binding domain"/>
    <property type="match status" value="1"/>
</dbReference>
<dbReference type="Proteomes" id="UP000548304">
    <property type="component" value="Unassembled WGS sequence"/>
</dbReference>
<dbReference type="Gene3D" id="3.30.1360.120">
    <property type="entry name" value="Probable tRNA modification gtpase trme, domain 1"/>
    <property type="match status" value="1"/>
</dbReference>
<keyword evidence="3" id="KW-1185">Reference proteome</keyword>
<dbReference type="InterPro" id="IPR006222">
    <property type="entry name" value="GCVT_N"/>
</dbReference>
<dbReference type="InterPro" id="IPR027266">
    <property type="entry name" value="TrmE/GcvT-like"/>
</dbReference>
<organism evidence="2 3">
    <name type="scientific">Actinopolyspora biskrensis</name>
    <dbReference type="NCBI Taxonomy" id="1470178"/>
    <lineage>
        <taxon>Bacteria</taxon>
        <taxon>Bacillati</taxon>
        <taxon>Actinomycetota</taxon>
        <taxon>Actinomycetes</taxon>
        <taxon>Actinopolysporales</taxon>
        <taxon>Actinopolysporaceae</taxon>
        <taxon>Actinopolyspora</taxon>
    </lineage>
</organism>
<dbReference type="Pfam" id="PF01571">
    <property type="entry name" value="GCV_T"/>
    <property type="match status" value="1"/>
</dbReference>
<dbReference type="RefSeq" id="WP_246300493.1">
    <property type="nucleotide sequence ID" value="NZ_JACBYW010000004.1"/>
</dbReference>
<feature type="domain" description="GCVT N-terminal" evidence="1">
    <location>
        <begin position="37"/>
        <end position="126"/>
    </location>
</feature>
<name>A0A852ZAJ8_9ACTN</name>
<dbReference type="EMBL" id="JACBYW010000004">
    <property type="protein sequence ID" value="NYH79103.1"/>
    <property type="molecule type" value="Genomic_DNA"/>
</dbReference>
<protein>
    <recommendedName>
        <fullName evidence="1">GCVT N-terminal domain-containing protein</fullName>
    </recommendedName>
</protein>
<evidence type="ECO:0000259" key="1">
    <source>
        <dbReference type="Pfam" id="PF01571"/>
    </source>
</evidence>
<sequence length="185" mass="20535">MTASSLQDGIDQAGSPSSLLWKPNAAPWLPEVVESEYAGWRAEQRAWHEGVAFLELSHHMFDTFLRGPDATRLLMDVSANELRDCAVGQAKQFVPVTPAGHIVSDGILLRYAARFGVGTSAGIARKYGLSLMTNLMGTAGPDRFLHTLARNYDVRRHGEIELHFYTFGGLRATADWVTEFRRKES</sequence>
<proteinExistence type="predicted"/>
<evidence type="ECO:0000313" key="2">
    <source>
        <dbReference type="EMBL" id="NYH79103.1"/>
    </source>
</evidence>
<gene>
    <name evidence="2" type="ORF">FHR84_002437</name>
</gene>
<accession>A0A852ZAJ8</accession>
<evidence type="ECO:0000313" key="3">
    <source>
        <dbReference type="Proteomes" id="UP000548304"/>
    </source>
</evidence>
<reference evidence="2 3" key="1">
    <citation type="submission" date="2020-07" db="EMBL/GenBank/DDBJ databases">
        <title>Genomic Encyclopedia of Type Strains, Phase III (KMG-III): the genomes of soil and plant-associated and newly described type strains.</title>
        <authorList>
            <person name="Whitman W."/>
        </authorList>
    </citation>
    <scope>NUCLEOTIDE SEQUENCE [LARGE SCALE GENOMIC DNA]</scope>
    <source>
        <strain evidence="2 3">CECT 8576</strain>
    </source>
</reference>
<dbReference type="AlphaFoldDB" id="A0A852ZAJ8"/>